<keyword evidence="3 5" id="KW-1133">Transmembrane helix</keyword>
<organism evidence="7">
    <name type="scientific">uncultured organism</name>
    <dbReference type="NCBI Taxonomy" id="155900"/>
    <lineage>
        <taxon>unclassified sequences</taxon>
        <taxon>environmental samples</taxon>
    </lineage>
</organism>
<evidence type="ECO:0000259" key="6">
    <source>
        <dbReference type="PROSITE" id="PS50850"/>
    </source>
</evidence>
<proteinExistence type="predicted"/>
<dbReference type="GO" id="GO:0016020">
    <property type="term" value="C:membrane"/>
    <property type="evidence" value="ECO:0007669"/>
    <property type="project" value="UniProtKB-SubCell"/>
</dbReference>
<feature type="transmembrane region" description="Helical" evidence="5">
    <location>
        <begin position="269"/>
        <end position="289"/>
    </location>
</feature>
<evidence type="ECO:0000256" key="5">
    <source>
        <dbReference type="SAM" id="Phobius"/>
    </source>
</evidence>
<dbReference type="Gene3D" id="1.20.1250.20">
    <property type="entry name" value="MFS general substrate transporter like domains"/>
    <property type="match status" value="1"/>
</dbReference>
<keyword evidence="4 5" id="KW-0472">Membrane</keyword>
<evidence type="ECO:0000256" key="3">
    <source>
        <dbReference type="ARBA" id="ARBA00022989"/>
    </source>
</evidence>
<feature type="transmembrane region" description="Helical" evidence="5">
    <location>
        <begin position="231"/>
        <end position="249"/>
    </location>
</feature>
<keyword evidence="2 5" id="KW-0812">Transmembrane</keyword>
<evidence type="ECO:0000313" key="7">
    <source>
        <dbReference type="EMBL" id="QEA06615.1"/>
    </source>
</evidence>
<dbReference type="GO" id="GO:0022857">
    <property type="term" value="F:transmembrane transporter activity"/>
    <property type="evidence" value="ECO:0007669"/>
    <property type="project" value="InterPro"/>
</dbReference>
<dbReference type="InterPro" id="IPR020846">
    <property type="entry name" value="MFS_dom"/>
</dbReference>
<feature type="domain" description="Major facilitator superfamily (MFS) profile" evidence="6">
    <location>
        <begin position="15"/>
        <end position="460"/>
    </location>
</feature>
<dbReference type="EMBL" id="MN079156">
    <property type="protein sequence ID" value="QEA06615.1"/>
    <property type="molecule type" value="Genomic_DNA"/>
</dbReference>
<feature type="transmembrane region" description="Helical" evidence="5">
    <location>
        <begin position="50"/>
        <end position="69"/>
    </location>
</feature>
<evidence type="ECO:0000256" key="2">
    <source>
        <dbReference type="ARBA" id="ARBA00022692"/>
    </source>
</evidence>
<evidence type="ECO:0000256" key="1">
    <source>
        <dbReference type="ARBA" id="ARBA00004141"/>
    </source>
</evidence>
<dbReference type="CDD" id="cd17321">
    <property type="entry name" value="MFS_MMR_MDR_like"/>
    <property type="match status" value="1"/>
</dbReference>
<feature type="transmembrane region" description="Helical" evidence="5">
    <location>
        <begin position="360"/>
        <end position="380"/>
    </location>
</feature>
<dbReference type="PROSITE" id="PS50850">
    <property type="entry name" value="MFS"/>
    <property type="match status" value="1"/>
</dbReference>
<dbReference type="InterPro" id="IPR036259">
    <property type="entry name" value="MFS_trans_sf"/>
</dbReference>
<feature type="transmembrane region" description="Helical" evidence="5">
    <location>
        <begin position="301"/>
        <end position="322"/>
    </location>
</feature>
<dbReference type="Gene3D" id="1.20.1720.10">
    <property type="entry name" value="Multidrug resistance protein D"/>
    <property type="match status" value="1"/>
</dbReference>
<dbReference type="PANTHER" id="PTHR42718">
    <property type="entry name" value="MAJOR FACILITATOR SUPERFAMILY MULTIDRUG TRANSPORTER MFSC"/>
    <property type="match status" value="1"/>
</dbReference>
<dbReference type="Pfam" id="PF07690">
    <property type="entry name" value="MFS_1"/>
    <property type="match status" value="1"/>
</dbReference>
<dbReference type="AlphaFoldDB" id="A0A5B8RI18"/>
<feature type="transmembrane region" description="Helical" evidence="5">
    <location>
        <begin position="334"/>
        <end position="354"/>
    </location>
</feature>
<gene>
    <name evidence="7" type="primary">mdtD_1</name>
    <name evidence="7" type="ORF">KBTEX_02955</name>
</gene>
<dbReference type="SUPFAM" id="SSF103473">
    <property type="entry name" value="MFS general substrate transporter"/>
    <property type="match status" value="1"/>
</dbReference>
<evidence type="ECO:0000256" key="4">
    <source>
        <dbReference type="ARBA" id="ARBA00023136"/>
    </source>
</evidence>
<dbReference type="PANTHER" id="PTHR42718:SF49">
    <property type="entry name" value="EXPORT PROTEIN"/>
    <property type="match status" value="1"/>
</dbReference>
<sequence length="475" mass="46822">MNAATNTDAPSPGSILAVAAAGPLLVLVAFTLPLTTLMSTAGALGVGPGIQAWIMSGMSVGAAAGLLSSGAIGDDYGRRRVFVGGALLLAIASILGALAPTALVLVIARVLGGLGGAAILACGLGLIGHTFPSGAPRARATGVWAAALGAGVAIGPLLSAGLDHLGGWRLPYVFTALAATALAGTARRVLPESRAPVPRRIDLAGTLLLGGGIAALLSALVEGRMGWDRPLVVALLVLGLVLLAGFVAVERRIEGPMLDIALFRCPDFLGATTAAFAAGAGVLSLVSSLPMLLERALGTSTLLSALMLLAWSATSVVTAFGVRWLPTGVTPRTQLIAGLLGSAAGQLGLIGLSLDGTLTRLLPALLIAGAAYGVLNAALGRQAVASVPAGRTAMGSGANNTARYLGSAAGLALVTVLVTHAGPGSGPAGLLAGWNVAVLVTAGFSLLGALVVFFAHERPAPETAPARENTPPGSA</sequence>
<feature type="transmembrane region" description="Helical" evidence="5">
    <location>
        <begin position="170"/>
        <end position="189"/>
    </location>
</feature>
<feature type="transmembrane region" description="Helical" evidence="5">
    <location>
        <begin position="12"/>
        <end position="30"/>
    </location>
</feature>
<feature type="transmembrane region" description="Helical" evidence="5">
    <location>
        <begin position="106"/>
        <end position="128"/>
    </location>
</feature>
<accession>A0A5B8RI18</accession>
<name>A0A5B8RI18_9ZZZZ</name>
<feature type="transmembrane region" description="Helical" evidence="5">
    <location>
        <begin position="401"/>
        <end position="422"/>
    </location>
</feature>
<comment type="subcellular location">
    <subcellularLocation>
        <location evidence="1">Membrane</location>
        <topology evidence="1">Multi-pass membrane protein</topology>
    </subcellularLocation>
</comment>
<feature type="transmembrane region" description="Helical" evidence="5">
    <location>
        <begin position="201"/>
        <end position="219"/>
    </location>
</feature>
<feature type="transmembrane region" description="Helical" evidence="5">
    <location>
        <begin position="140"/>
        <end position="158"/>
    </location>
</feature>
<reference evidence="7" key="1">
    <citation type="submission" date="2019-06" db="EMBL/GenBank/DDBJ databases">
        <authorList>
            <person name="Murdoch R.W."/>
            <person name="Fathepure B."/>
        </authorList>
    </citation>
    <scope>NUCLEOTIDE SEQUENCE</scope>
</reference>
<feature type="transmembrane region" description="Helical" evidence="5">
    <location>
        <begin position="81"/>
        <end position="100"/>
    </location>
</feature>
<feature type="transmembrane region" description="Helical" evidence="5">
    <location>
        <begin position="434"/>
        <end position="455"/>
    </location>
</feature>
<dbReference type="InterPro" id="IPR011701">
    <property type="entry name" value="MFS"/>
</dbReference>
<protein>
    <submittedName>
        <fullName evidence="7">Putative multidrug resistance protein MdtD</fullName>
    </submittedName>
</protein>